<name>A0ABV4BPX4_9CLOT</name>
<sequence>MLENIRGAIFDMDGTLLDSMWLWESIDSEYLDKKNIPFTIELKNTIQNMTFTETAKYLKNKFNLTENIDEIQKEWYTMVFNKYSNNICLKPGARDFLLLLKKKKIKIALATSNYRKIAEISLKKNQIYNLFDLIITTEDTTRGKAFPDIYLLAADKLNLAPKDCVVFEDILPAIKVAKSTGMTVIGVHDTYSDYQWKDIIACADMNIFKYTDLIK</sequence>
<dbReference type="InterPro" id="IPR041492">
    <property type="entry name" value="HAD_2"/>
</dbReference>
<dbReference type="Pfam" id="PF13419">
    <property type="entry name" value="HAD_2"/>
    <property type="match status" value="1"/>
</dbReference>
<dbReference type="EMBL" id="JBGEWD010000010">
    <property type="protein sequence ID" value="MEY8000829.1"/>
    <property type="molecule type" value="Genomic_DNA"/>
</dbReference>
<dbReference type="SFLD" id="SFLDS00003">
    <property type="entry name" value="Haloacid_Dehalogenase"/>
    <property type="match status" value="1"/>
</dbReference>
<dbReference type="Gene3D" id="3.40.50.1000">
    <property type="entry name" value="HAD superfamily/HAD-like"/>
    <property type="match status" value="1"/>
</dbReference>
<dbReference type="SFLD" id="SFLDG01129">
    <property type="entry name" value="C1.5:_HAD__Beta-PGM__Phosphata"/>
    <property type="match status" value="1"/>
</dbReference>
<evidence type="ECO:0000313" key="2">
    <source>
        <dbReference type="Proteomes" id="UP001564657"/>
    </source>
</evidence>
<proteinExistence type="predicted"/>
<evidence type="ECO:0000313" key="1">
    <source>
        <dbReference type="EMBL" id="MEY8000829.1"/>
    </source>
</evidence>
<dbReference type="CDD" id="cd07505">
    <property type="entry name" value="HAD_BPGM-like"/>
    <property type="match status" value="1"/>
</dbReference>
<dbReference type="RefSeq" id="WP_369704718.1">
    <property type="nucleotide sequence ID" value="NZ_JBGEWD010000010.1"/>
</dbReference>
<dbReference type="Proteomes" id="UP001564657">
    <property type="component" value="Unassembled WGS sequence"/>
</dbReference>
<reference evidence="1 2" key="1">
    <citation type="submission" date="2024-08" db="EMBL/GenBank/DDBJ databases">
        <title>Clostridium lapicellarii sp. nov., and Clostridium renhuaiense sp. nov., two species isolated from the mud in a fermentation cellar used for producing sauce-flavour Chinese liquors.</title>
        <authorList>
            <person name="Yang F."/>
            <person name="Wang H."/>
            <person name="Chen L.Q."/>
            <person name="Zhou N."/>
            <person name="Lu J.J."/>
            <person name="Pu X.X."/>
            <person name="Wan B."/>
            <person name="Wang L."/>
            <person name="Liu S.J."/>
        </authorList>
    </citation>
    <scope>NUCLEOTIDE SEQUENCE [LARGE SCALE GENOMIC DNA]</scope>
    <source>
        <strain evidence="1 2">MT-5</strain>
    </source>
</reference>
<gene>
    <name evidence="1" type="ORF">AB8U03_11595</name>
</gene>
<dbReference type="PRINTS" id="PR00413">
    <property type="entry name" value="HADHALOGNASE"/>
</dbReference>
<keyword evidence="1" id="KW-0378">Hydrolase</keyword>
<dbReference type="InterPro" id="IPR023214">
    <property type="entry name" value="HAD_sf"/>
</dbReference>
<dbReference type="GO" id="GO:0016787">
    <property type="term" value="F:hydrolase activity"/>
    <property type="evidence" value="ECO:0007669"/>
    <property type="project" value="UniProtKB-KW"/>
</dbReference>
<protein>
    <submittedName>
        <fullName evidence="1">HAD family hydrolase</fullName>
    </submittedName>
</protein>
<keyword evidence="2" id="KW-1185">Reference proteome</keyword>
<dbReference type="NCBIfam" id="TIGR01509">
    <property type="entry name" value="HAD-SF-IA-v3"/>
    <property type="match status" value="1"/>
</dbReference>
<comment type="caution">
    <text evidence="1">The sequence shown here is derived from an EMBL/GenBank/DDBJ whole genome shotgun (WGS) entry which is preliminary data.</text>
</comment>
<organism evidence="1 2">
    <name type="scientific">Clostridium moutaii</name>
    <dbReference type="NCBI Taxonomy" id="3240932"/>
    <lineage>
        <taxon>Bacteria</taxon>
        <taxon>Bacillati</taxon>
        <taxon>Bacillota</taxon>
        <taxon>Clostridia</taxon>
        <taxon>Eubacteriales</taxon>
        <taxon>Clostridiaceae</taxon>
        <taxon>Clostridium</taxon>
    </lineage>
</organism>
<dbReference type="Gene3D" id="1.10.150.240">
    <property type="entry name" value="Putative phosphatase, domain 2"/>
    <property type="match status" value="1"/>
</dbReference>
<dbReference type="PANTHER" id="PTHR18901:SF38">
    <property type="entry name" value="PSEUDOURIDINE-5'-PHOSPHATASE"/>
    <property type="match status" value="1"/>
</dbReference>
<dbReference type="InterPro" id="IPR006439">
    <property type="entry name" value="HAD-SF_hydro_IA"/>
</dbReference>
<dbReference type="InterPro" id="IPR023198">
    <property type="entry name" value="PGP-like_dom2"/>
</dbReference>
<dbReference type="PANTHER" id="PTHR18901">
    <property type="entry name" value="2-DEOXYGLUCOSE-6-PHOSPHATE PHOSPHATASE 2"/>
    <property type="match status" value="1"/>
</dbReference>
<dbReference type="InterPro" id="IPR036412">
    <property type="entry name" value="HAD-like_sf"/>
</dbReference>
<dbReference type="SUPFAM" id="SSF56784">
    <property type="entry name" value="HAD-like"/>
    <property type="match status" value="1"/>
</dbReference>
<accession>A0ABV4BPX4</accession>